<gene>
    <name evidence="2" type="ORF">N7530_009651</name>
</gene>
<protein>
    <submittedName>
        <fullName evidence="2">Uncharacterized protein</fullName>
    </submittedName>
</protein>
<name>A0A9X0BIB4_9EURO</name>
<evidence type="ECO:0000313" key="3">
    <source>
        <dbReference type="Proteomes" id="UP001147760"/>
    </source>
</evidence>
<reference evidence="2" key="2">
    <citation type="journal article" date="2023" name="IMA Fungus">
        <title>Comparative genomic study of the Penicillium genus elucidates a diverse pangenome and 15 lateral gene transfer events.</title>
        <authorList>
            <person name="Petersen C."/>
            <person name="Sorensen T."/>
            <person name="Nielsen M.R."/>
            <person name="Sondergaard T.E."/>
            <person name="Sorensen J.L."/>
            <person name="Fitzpatrick D.A."/>
            <person name="Frisvad J.C."/>
            <person name="Nielsen K.L."/>
        </authorList>
    </citation>
    <scope>NUCLEOTIDE SEQUENCE</scope>
    <source>
        <strain evidence="2">IBT 17660</strain>
    </source>
</reference>
<sequence>MHWEYRTLYSRTPRSFVFAVVANVGPGGASRSLAVAYRQHHDEYNMNSSWPRVHHMVTDILALIETLSDPANRAPLEAERALAEDWYRRSPGEPPIHERPSVPDTAQPPFKPWYRRREPIQQQPPLPWRDDALSQFPFTATCVLLTLLRDDRDCDATRPGDVQFQPLSTVFRADCTEYGLVVLDISNLDSGVKYGIVAFPVDYMAEVPSREKFFAWDPVEDPQPEKEPDVVLVSPRPRVLLSIAQWVGKYYNWSGLEDHPSILRLDKRPLVDAAALDYLRPSEKARFTPRSMVGYTIVDEPPRDVSMDHAKDDGSTRRASSVTISDEPPQTVPVDMDRTIDDLLVLTQEPACLPLEKQALAHLQMLVPFREKLRQRLEEVPDTPPRSPAMFCAHLNWVAFGNLPPRVIAAAVASDDLRGASALSLCVNAFQLAGDEEEGEPDLVNLAAALAQSTALQQLCFLQQPDRNHDDVSDRFCSLLLRLWGRTSGEDWEWLRPKTIHSTSAFLTGLRSRKHFTSSSMMGLGSSFTSSGAQVVPMIHLFTFEGLQREDIPDAAADHHVHRARPGYSGYYSIDNTRLTAESFAVRFLVYLRSLGPNSDPDKAILRVAYHGAFSSLASVDDDDDNNTPSPPRGPPPRPPPLQSWPDRLGVRPIPAGFFGDELAPGDPSRVRLRDIQPGSWVVPVDRRDRSCRFSHYNAFLQYSFIRVRRPSVEIAPEQQSSSVEVVGGLTDFLRETVPETDIATWEKRVEEVGKDLVSALNMPSPTSTPSSIDLATAEERANESFRRLDSAATGMSAPSTPPEIDIFTGKEPLVEVERKRCMDVRVLAESWAHTLLDQVL</sequence>
<feature type="region of interest" description="Disordered" evidence="1">
    <location>
        <begin position="303"/>
        <end position="333"/>
    </location>
</feature>
<dbReference type="AlphaFoldDB" id="A0A9X0BIB4"/>
<evidence type="ECO:0000256" key="1">
    <source>
        <dbReference type="SAM" id="MobiDB-lite"/>
    </source>
</evidence>
<feature type="compositionally biased region" description="Pro residues" evidence="1">
    <location>
        <begin position="629"/>
        <end position="643"/>
    </location>
</feature>
<feature type="compositionally biased region" description="Basic and acidic residues" evidence="1">
    <location>
        <begin position="90"/>
        <end position="101"/>
    </location>
</feature>
<organism evidence="2 3">
    <name type="scientific">Penicillium desertorum</name>
    <dbReference type="NCBI Taxonomy" id="1303715"/>
    <lineage>
        <taxon>Eukaryota</taxon>
        <taxon>Fungi</taxon>
        <taxon>Dikarya</taxon>
        <taxon>Ascomycota</taxon>
        <taxon>Pezizomycotina</taxon>
        <taxon>Eurotiomycetes</taxon>
        <taxon>Eurotiomycetidae</taxon>
        <taxon>Eurotiales</taxon>
        <taxon>Aspergillaceae</taxon>
        <taxon>Penicillium</taxon>
    </lineage>
</organism>
<reference evidence="2" key="1">
    <citation type="submission" date="2022-12" db="EMBL/GenBank/DDBJ databases">
        <authorList>
            <person name="Petersen C."/>
        </authorList>
    </citation>
    <scope>NUCLEOTIDE SEQUENCE</scope>
    <source>
        <strain evidence="2">IBT 17660</strain>
    </source>
</reference>
<keyword evidence="3" id="KW-1185">Reference proteome</keyword>
<feature type="region of interest" description="Disordered" evidence="1">
    <location>
        <begin position="90"/>
        <end position="110"/>
    </location>
</feature>
<dbReference type="EMBL" id="JAPWDO010000006">
    <property type="protein sequence ID" value="KAJ5465864.1"/>
    <property type="molecule type" value="Genomic_DNA"/>
</dbReference>
<accession>A0A9X0BIB4</accession>
<dbReference type="OrthoDB" id="3515175at2759"/>
<feature type="region of interest" description="Disordered" evidence="1">
    <location>
        <begin position="617"/>
        <end position="647"/>
    </location>
</feature>
<proteinExistence type="predicted"/>
<dbReference type="Proteomes" id="UP001147760">
    <property type="component" value="Unassembled WGS sequence"/>
</dbReference>
<feature type="compositionally biased region" description="Basic and acidic residues" evidence="1">
    <location>
        <begin position="303"/>
        <end position="316"/>
    </location>
</feature>
<evidence type="ECO:0000313" key="2">
    <source>
        <dbReference type="EMBL" id="KAJ5465864.1"/>
    </source>
</evidence>
<comment type="caution">
    <text evidence="2">The sequence shown here is derived from an EMBL/GenBank/DDBJ whole genome shotgun (WGS) entry which is preliminary data.</text>
</comment>